<organism evidence="1 2">
    <name type="scientific">Entomophthora muscae</name>
    <dbReference type="NCBI Taxonomy" id="34485"/>
    <lineage>
        <taxon>Eukaryota</taxon>
        <taxon>Fungi</taxon>
        <taxon>Fungi incertae sedis</taxon>
        <taxon>Zoopagomycota</taxon>
        <taxon>Entomophthoromycotina</taxon>
        <taxon>Entomophthoromycetes</taxon>
        <taxon>Entomophthorales</taxon>
        <taxon>Entomophthoraceae</taxon>
        <taxon>Entomophthora</taxon>
    </lineage>
</organism>
<keyword evidence="2" id="KW-1185">Reference proteome</keyword>
<sequence>MDLVDTQSAQYFCDLLARTQLSENEVRRQAELELNSAVETNPDVSALSLLQILRAHENPQVRSYAALIFRRLFILPTPLEKDEGLVDPVLYSKLSPDTQARVRQTLIQALREEVENKTRYKICDVVSDLFIYCETSQGKMLKSKGSNLFLVRWQDLPIIIVELCNEPQSHLRESGFKIISSYPDIIPDSKLNSVGSAFCKYSTESQPMVLLASLSAFIALVINSENSRQDMLSQYLPQMLKVLETFYIAKDEASVSSAIEAFIDLADSKGDVLVKYIQDLLKFCVGIMSDGDLEDATRHLGLELILTLVDAASAKCKKYPELVEHLVPLVLQWMASFEDEEAWYITSELEDGDDDSFQMIGQYGIDRLACSLGGKFLLPVSFRYIKQMLRSEVWQQRHAALLAVSTIGEGCAKLMVKDIFNIVSLVLPYLKDPHPRVRYATLNSIGQLATDFPDEFAVSFHTSILGMAIPLLEDSAFPRVQAHAAAALLNLCERLDKTMLEPYLSILLDKLFSLLNGSPAYIQEQVLTTIASIADSAEDRFGLYYDSIMPMLVTIMEGAVGKEYQMLRAKAIECSSLIGLAVGSERFRPNAESFANLLYKIQGEVTEVDDPLASYLQQAWTRVALILGKEFVSYLPLVIPELVVAADQKPNVVILEKDEEPEENYPSDQGWEFRRAHGQQVGIRTSLMDDKCTAIEMLICYAQALESEFASYASDLIPRMLTLFNFYFHSGVRHAAIRSIHPLLYCLIDAGYDRSDIDALRKEIFIVQMRQLNIESEQEYVNLVLSSFHEVINVVGPQSLTRSEVVKFNTVVMPRVERVVEQLSEYARVSSQPDYDEDEVDPEILDEVAFNQDFMQTLSQCFHNVVRLHGSQFFQELVPLTSMANRCFDSPSPHVRQWAVGVFDDIVEHGGQEATAFFQGCFIEPFLTLLLDPSPFVRQAVSYGVGLWAKFGGPAYAEGCSRAIEPLFASIDKPDARTQDNDIATDNAVSAICKIMEHSPSSVADPDNVIQRWLNALPIKSDPEEVPEVYRFLLNLFDLNHPHLVGSPATLSRLAIILAQAIIDDLLDQDLKNSIFASLRKILQASSEQFRSELWNRVPDDKRNLFTPLL</sequence>
<name>A0ACC2SPP1_9FUNG</name>
<proteinExistence type="predicted"/>
<dbReference type="EMBL" id="QTSX02004489">
    <property type="protein sequence ID" value="KAJ9064351.1"/>
    <property type="molecule type" value="Genomic_DNA"/>
</dbReference>
<evidence type="ECO:0000313" key="2">
    <source>
        <dbReference type="Proteomes" id="UP001165960"/>
    </source>
</evidence>
<comment type="caution">
    <text evidence="1">The sequence shown here is derived from an EMBL/GenBank/DDBJ whole genome shotgun (WGS) entry which is preliminary data.</text>
</comment>
<evidence type="ECO:0000313" key="1">
    <source>
        <dbReference type="EMBL" id="KAJ9064351.1"/>
    </source>
</evidence>
<accession>A0ACC2SPP1</accession>
<gene>
    <name evidence="1" type="primary">PSE1_1</name>
    <name evidence="1" type="ORF">DSO57_1031619</name>
</gene>
<protein>
    <submittedName>
        <fullName evidence="1">Importin subunit beta-3</fullName>
    </submittedName>
</protein>
<dbReference type="Proteomes" id="UP001165960">
    <property type="component" value="Unassembled WGS sequence"/>
</dbReference>
<reference evidence="1" key="1">
    <citation type="submission" date="2022-04" db="EMBL/GenBank/DDBJ databases">
        <title>Genome of the entomopathogenic fungus Entomophthora muscae.</title>
        <authorList>
            <person name="Elya C."/>
            <person name="Lovett B.R."/>
            <person name="Lee E."/>
            <person name="Macias A.M."/>
            <person name="Hajek A.E."/>
            <person name="De Bivort B.L."/>
            <person name="Kasson M.T."/>
            <person name="De Fine Licht H.H."/>
            <person name="Stajich J.E."/>
        </authorList>
    </citation>
    <scope>NUCLEOTIDE SEQUENCE</scope>
    <source>
        <strain evidence="1">Berkeley</strain>
    </source>
</reference>